<accession>A0A6L2KEA6</accession>
<protein>
    <submittedName>
        <fullName evidence="4">Heavy metal-associated isoprenylated plant protein 19</fullName>
    </submittedName>
</protein>
<dbReference type="GO" id="GO:0016020">
    <property type="term" value="C:membrane"/>
    <property type="evidence" value="ECO:0007669"/>
    <property type="project" value="UniProtKB-SubCell"/>
</dbReference>
<dbReference type="PANTHER" id="PTHR22814">
    <property type="entry name" value="COPPER TRANSPORT PROTEIN ATOX1-RELATED"/>
    <property type="match status" value="1"/>
</dbReference>
<dbReference type="PROSITE" id="PS50846">
    <property type="entry name" value="HMA_2"/>
    <property type="match status" value="1"/>
</dbReference>
<evidence type="ECO:0000313" key="4">
    <source>
        <dbReference type="EMBL" id="GEU47052.1"/>
    </source>
</evidence>
<sequence length="113" mass="13089">MCWKRNNENQDKVFVAEFNISLICDRCEELVVETISKIKGVEKFTTNTTRHQVVVMGKIDPTKVLKKLKKTGKIVEMTLSYEQETPDDVEQGDIEPDEFWQPVPDPLMYHCLG</sequence>
<dbReference type="PANTHER" id="PTHR22814:SF311">
    <property type="entry name" value="OS04G0502000 PROTEIN"/>
    <property type="match status" value="1"/>
</dbReference>
<feature type="domain" description="HMA" evidence="3">
    <location>
        <begin position="11"/>
        <end position="76"/>
    </location>
</feature>
<gene>
    <name evidence="4" type="ORF">Tci_019030</name>
</gene>
<comment type="caution">
    <text evidence="4">The sequence shown here is derived from an EMBL/GenBank/DDBJ whole genome shotgun (WGS) entry which is preliminary data.</text>
</comment>
<reference evidence="4" key="1">
    <citation type="journal article" date="2019" name="Sci. Rep.">
        <title>Draft genome of Tanacetum cinerariifolium, the natural source of mosquito coil.</title>
        <authorList>
            <person name="Yamashiro T."/>
            <person name="Shiraishi A."/>
            <person name="Satake H."/>
            <person name="Nakayama K."/>
        </authorList>
    </citation>
    <scope>NUCLEOTIDE SEQUENCE</scope>
</reference>
<evidence type="ECO:0000256" key="1">
    <source>
        <dbReference type="ARBA" id="ARBA00004170"/>
    </source>
</evidence>
<proteinExistence type="predicted"/>
<dbReference type="SUPFAM" id="SSF55008">
    <property type="entry name" value="HMA, heavy metal-associated domain"/>
    <property type="match status" value="1"/>
</dbReference>
<dbReference type="GO" id="GO:0009626">
    <property type="term" value="P:plant-type hypersensitive response"/>
    <property type="evidence" value="ECO:0007669"/>
    <property type="project" value="UniProtKB-KW"/>
</dbReference>
<comment type="subcellular location">
    <subcellularLocation>
        <location evidence="1">Membrane</location>
        <topology evidence="1">Peripheral membrane protein</topology>
    </subcellularLocation>
</comment>
<dbReference type="EMBL" id="BKCJ010002214">
    <property type="protein sequence ID" value="GEU47052.1"/>
    <property type="molecule type" value="Genomic_DNA"/>
</dbReference>
<evidence type="ECO:0000259" key="3">
    <source>
        <dbReference type="PROSITE" id="PS50846"/>
    </source>
</evidence>
<dbReference type="Gene3D" id="3.30.70.100">
    <property type="match status" value="1"/>
</dbReference>
<dbReference type="InterPro" id="IPR006121">
    <property type="entry name" value="HMA_dom"/>
</dbReference>
<dbReference type="Pfam" id="PF00403">
    <property type="entry name" value="HMA"/>
    <property type="match status" value="1"/>
</dbReference>
<keyword evidence="2" id="KW-0479">Metal-binding</keyword>
<dbReference type="AlphaFoldDB" id="A0A6L2KEA6"/>
<organism evidence="4">
    <name type="scientific">Tanacetum cinerariifolium</name>
    <name type="common">Dalmatian daisy</name>
    <name type="synonym">Chrysanthemum cinerariifolium</name>
    <dbReference type="NCBI Taxonomy" id="118510"/>
    <lineage>
        <taxon>Eukaryota</taxon>
        <taxon>Viridiplantae</taxon>
        <taxon>Streptophyta</taxon>
        <taxon>Embryophyta</taxon>
        <taxon>Tracheophyta</taxon>
        <taxon>Spermatophyta</taxon>
        <taxon>Magnoliopsida</taxon>
        <taxon>eudicotyledons</taxon>
        <taxon>Gunneridae</taxon>
        <taxon>Pentapetalae</taxon>
        <taxon>asterids</taxon>
        <taxon>campanulids</taxon>
        <taxon>Asterales</taxon>
        <taxon>Asteraceae</taxon>
        <taxon>Asteroideae</taxon>
        <taxon>Anthemideae</taxon>
        <taxon>Anthemidinae</taxon>
        <taxon>Tanacetum</taxon>
    </lineage>
</organism>
<dbReference type="InterPro" id="IPR036163">
    <property type="entry name" value="HMA_dom_sf"/>
</dbReference>
<name>A0A6L2KEA6_TANCI</name>
<dbReference type="GO" id="GO:0046872">
    <property type="term" value="F:metal ion binding"/>
    <property type="evidence" value="ECO:0007669"/>
    <property type="project" value="UniProtKB-KW"/>
</dbReference>
<evidence type="ECO:0000256" key="2">
    <source>
        <dbReference type="ARBA" id="ARBA00022723"/>
    </source>
</evidence>